<evidence type="ECO:0000256" key="3">
    <source>
        <dbReference type="ARBA" id="ARBA00022989"/>
    </source>
</evidence>
<feature type="transmembrane region" description="Helical" evidence="6">
    <location>
        <begin position="33"/>
        <end position="51"/>
    </location>
</feature>
<dbReference type="InterPro" id="IPR051533">
    <property type="entry name" value="WaaL-like"/>
</dbReference>
<evidence type="ECO:0000256" key="1">
    <source>
        <dbReference type="ARBA" id="ARBA00004141"/>
    </source>
</evidence>
<keyword evidence="3 6" id="KW-1133">Transmembrane helix</keyword>
<accession>A0A7W0AFD0</accession>
<evidence type="ECO:0000259" key="7">
    <source>
        <dbReference type="Pfam" id="PF04932"/>
    </source>
</evidence>
<dbReference type="Proteomes" id="UP000518091">
    <property type="component" value="Unassembled WGS sequence"/>
</dbReference>
<keyword evidence="11" id="KW-1185">Reference proteome</keyword>
<feature type="transmembrane region" description="Helical" evidence="6">
    <location>
        <begin position="209"/>
        <end position="225"/>
    </location>
</feature>
<keyword evidence="4 6" id="KW-0472">Membrane</keyword>
<keyword evidence="8" id="KW-0436">Ligase</keyword>
<dbReference type="GO" id="GO:0016020">
    <property type="term" value="C:membrane"/>
    <property type="evidence" value="ECO:0007669"/>
    <property type="project" value="UniProtKB-SubCell"/>
</dbReference>
<keyword evidence="2 6" id="KW-0812">Transmembrane</keyword>
<feature type="transmembrane region" description="Helical" evidence="6">
    <location>
        <begin position="99"/>
        <end position="115"/>
    </location>
</feature>
<feature type="region of interest" description="Disordered" evidence="5">
    <location>
        <begin position="436"/>
        <end position="465"/>
    </location>
</feature>
<dbReference type="PANTHER" id="PTHR37422">
    <property type="entry name" value="TEICHURONIC ACID BIOSYNTHESIS PROTEIN TUAE"/>
    <property type="match status" value="1"/>
</dbReference>
<evidence type="ECO:0000313" key="11">
    <source>
        <dbReference type="Proteomes" id="UP000814353"/>
    </source>
</evidence>
<organism evidence="8 10">
    <name type="scientific">Billgrantia kenyensis</name>
    <dbReference type="NCBI Taxonomy" id="321266"/>
    <lineage>
        <taxon>Bacteria</taxon>
        <taxon>Pseudomonadati</taxon>
        <taxon>Pseudomonadota</taxon>
        <taxon>Gammaproteobacteria</taxon>
        <taxon>Oceanospirillales</taxon>
        <taxon>Halomonadaceae</taxon>
        <taxon>Billgrantia</taxon>
    </lineage>
</organism>
<protein>
    <submittedName>
        <fullName evidence="8">O-antigen ligase family protein</fullName>
    </submittedName>
</protein>
<dbReference type="EMBL" id="JACEFT010000021">
    <property type="protein sequence ID" value="MBA2780236.1"/>
    <property type="molecule type" value="Genomic_DNA"/>
</dbReference>
<feature type="domain" description="O-antigen ligase-related" evidence="7">
    <location>
        <begin position="194"/>
        <end position="349"/>
    </location>
</feature>
<feature type="transmembrane region" description="Helical" evidence="6">
    <location>
        <begin position="120"/>
        <end position="138"/>
    </location>
</feature>
<feature type="compositionally biased region" description="Low complexity" evidence="5">
    <location>
        <begin position="444"/>
        <end position="458"/>
    </location>
</feature>
<reference evidence="8 10" key="2">
    <citation type="submission" date="2020-07" db="EMBL/GenBank/DDBJ databases">
        <title>Identification of Halomonas strains.</title>
        <authorList>
            <person name="Xiao Z."/>
            <person name="Shen J."/>
        </authorList>
    </citation>
    <scope>NUCLEOTIDE SEQUENCE [LARGE SCALE GENOMIC DNA]</scope>
    <source>
        <strain evidence="8 10">DSM 17331</strain>
    </source>
</reference>
<evidence type="ECO:0000313" key="9">
    <source>
        <dbReference type="EMBL" id="MCG6663108.1"/>
    </source>
</evidence>
<feature type="transmembrane region" description="Helical" evidence="6">
    <location>
        <begin position="342"/>
        <end position="361"/>
    </location>
</feature>
<proteinExistence type="predicted"/>
<evidence type="ECO:0000256" key="4">
    <source>
        <dbReference type="ARBA" id="ARBA00023136"/>
    </source>
</evidence>
<dbReference type="PANTHER" id="PTHR37422:SF17">
    <property type="entry name" value="O-ANTIGEN LIGASE"/>
    <property type="match status" value="1"/>
</dbReference>
<feature type="transmembrane region" description="Helical" evidence="6">
    <location>
        <begin position="184"/>
        <end position="203"/>
    </location>
</feature>
<feature type="transmembrane region" description="Helical" evidence="6">
    <location>
        <begin position="158"/>
        <end position="177"/>
    </location>
</feature>
<evidence type="ECO:0000256" key="2">
    <source>
        <dbReference type="ARBA" id="ARBA00022692"/>
    </source>
</evidence>
<dbReference type="AlphaFoldDB" id="A0A7W0AFD0"/>
<sequence>MYVMRSEFLRAICGGLIFAFLSLLIVLPQAYATVPLVALVVAACGLLLGSARTPSRLRLDREDGWMLLAFLLFSGLWLLDIGRTGQWPVGEGGQGVGLPLWPLLACLLLVWFRWFPPHPLFLWWGLACGALGAGSIALYERLWLGVGRASNGMNAIPFGNLSLLLGVLSLLAVLWGIRCSFGRLNNLLFWSLLATISGLLGSLLSGTRGGWIALPMLLLLVYRASREIVSTRWRNVLLGFVAVMLVGVAMLPQSGVGHRASLAISNVTEYWHQNERGTSVGLRLEMWRGGALLIVAKPWFGWGEGGTESAIADLVEAEVLHFGVIQYDQLHSDIIDTTARRGVLGLSSLLMLYLVPICLNWRRLRSPVYTRRTRILAAAGVIVPVAFFDFGLTQSMLRDVRGLSGYLGLCVAFWAVLRAYEANVISHQSELSERCAKHGGDAGGSASAASSPRSTWSRASRRIGR</sequence>
<feature type="transmembrane region" description="Helical" evidence="6">
    <location>
        <begin position="373"/>
        <end position="391"/>
    </location>
</feature>
<feature type="transmembrane region" description="Helical" evidence="6">
    <location>
        <begin position="63"/>
        <end position="79"/>
    </location>
</feature>
<feature type="transmembrane region" description="Helical" evidence="6">
    <location>
        <begin position="403"/>
        <end position="420"/>
    </location>
</feature>
<dbReference type="EMBL" id="JABFUB010000017">
    <property type="protein sequence ID" value="MCG6663108.1"/>
    <property type="molecule type" value="Genomic_DNA"/>
</dbReference>
<dbReference type="GO" id="GO:0016874">
    <property type="term" value="F:ligase activity"/>
    <property type="evidence" value="ECO:0007669"/>
    <property type="project" value="UniProtKB-KW"/>
</dbReference>
<dbReference type="Proteomes" id="UP000814353">
    <property type="component" value="Unassembled WGS sequence"/>
</dbReference>
<comment type="subcellular location">
    <subcellularLocation>
        <location evidence="1">Membrane</location>
        <topology evidence="1">Multi-pass membrane protein</topology>
    </subcellularLocation>
</comment>
<feature type="transmembrane region" description="Helical" evidence="6">
    <location>
        <begin position="237"/>
        <end position="256"/>
    </location>
</feature>
<dbReference type="InterPro" id="IPR007016">
    <property type="entry name" value="O-antigen_ligase-rel_domated"/>
</dbReference>
<feature type="transmembrane region" description="Helical" evidence="6">
    <location>
        <begin position="7"/>
        <end position="27"/>
    </location>
</feature>
<comment type="caution">
    <text evidence="8">The sequence shown here is derived from an EMBL/GenBank/DDBJ whole genome shotgun (WGS) entry which is preliminary data.</text>
</comment>
<evidence type="ECO:0000313" key="8">
    <source>
        <dbReference type="EMBL" id="MBA2780236.1"/>
    </source>
</evidence>
<gene>
    <name evidence="8" type="ORF">H1D44_15195</name>
    <name evidence="9" type="ORF">HOP48_16355</name>
</gene>
<evidence type="ECO:0000313" key="10">
    <source>
        <dbReference type="Proteomes" id="UP000518091"/>
    </source>
</evidence>
<dbReference type="RefSeq" id="WP_181515705.1">
    <property type="nucleotide sequence ID" value="NZ_JABFUB010000017.1"/>
</dbReference>
<name>A0A7W0AFD0_9GAMM</name>
<evidence type="ECO:0000256" key="6">
    <source>
        <dbReference type="SAM" id="Phobius"/>
    </source>
</evidence>
<dbReference type="Pfam" id="PF04932">
    <property type="entry name" value="Wzy_C"/>
    <property type="match status" value="1"/>
</dbReference>
<reference evidence="9 11" key="1">
    <citation type="submission" date="2020-05" db="EMBL/GenBank/DDBJ databases">
        <title>Comparative genomic analysis of denitrifying bacteria from Halomonas genus.</title>
        <authorList>
            <person name="Wang L."/>
            <person name="Shao Z."/>
        </authorList>
    </citation>
    <scope>NUCLEOTIDE SEQUENCE [LARGE SCALE GENOMIC DNA]</scope>
    <source>
        <strain evidence="9 11">DSM 17331</strain>
    </source>
</reference>
<evidence type="ECO:0000256" key="5">
    <source>
        <dbReference type="SAM" id="MobiDB-lite"/>
    </source>
</evidence>